<dbReference type="EC" id="3.4.-.-" evidence="8"/>
<dbReference type="RefSeq" id="WP_083343887.1">
    <property type="nucleotide sequence ID" value="NZ_LT629690.1"/>
</dbReference>
<dbReference type="GO" id="GO:0003697">
    <property type="term" value="F:single-stranded DNA binding"/>
    <property type="evidence" value="ECO:0007669"/>
    <property type="project" value="InterPro"/>
</dbReference>
<dbReference type="InterPro" id="IPR003738">
    <property type="entry name" value="SRAP"/>
</dbReference>
<dbReference type="GO" id="GO:0016829">
    <property type="term" value="F:lyase activity"/>
    <property type="evidence" value="ECO:0007669"/>
    <property type="project" value="UniProtKB-KW"/>
</dbReference>
<evidence type="ECO:0000256" key="3">
    <source>
        <dbReference type="ARBA" id="ARBA00022763"/>
    </source>
</evidence>
<evidence type="ECO:0000256" key="1">
    <source>
        <dbReference type="ARBA" id="ARBA00008136"/>
    </source>
</evidence>
<dbReference type="Gene3D" id="3.90.1680.10">
    <property type="entry name" value="SOS response associated peptidase-like"/>
    <property type="match status" value="1"/>
</dbReference>
<dbReference type="AlphaFoldDB" id="A0A1G7GCY9"/>
<evidence type="ECO:0000256" key="5">
    <source>
        <dbReference type="ARBA" id="ARBA00023124"/>
    </source>
</evidence>
<evidence type="ECO:0000256" key="6">
    <source>
        <dbReference type="ARBA" id="ARBA00023125"/>
    </source>
</evidence>
<keyword evidence="3" id="KW-0227">DNA damage</keyword>
<dbReference type="Pfam" id="PF02586">
    <property type="entry name" value="SRAP"/>
    <property type="match status" value="1"/>
</dbReference>
<evidence type="ECO:0000256" key="7">
    <source>
        <dbReference type="ARBA" id="ARBA00023239"/>
    </source>
</evidence>
<gene>
    <name evidence="9" type="ORF">SAMN05444167_0651</name>
</gene>
<sequence>MCGRFKRGADKQRVAKVFKVTAGLDETVFDEGDDLRPQSMQPVIYTNDGGERKIELMRWAFKLPDRLLFNARSEGINHSKFWKDAFQTGRCILPGDAIYEWQKVERGKKPKWEFTIPDQHPFGMAAVWKLWKNPKSEHWEKTFAVLTGEPNELMAPIHNRMTTFLEPKDYEEYLAPSARPPVHLLRILPADKMKAELVGASPISDAQVSFFDSQ</sequence>
<organism evidence="9 10">
    <name type="scientific">Terriglobus roseus</name>
    <dbReference type="NCBI Taxonomy" id="392734"/>
    <lineage>
        <taxon>Bacteria</taxon>
        <taxon>Pseudomonadati</taxon>
        <taxon>Acidobacteriota</taxon>
        <taxon>Terriglobia</taxon>
        <taxon>Terriglobales</taxon>
        <taxon>Acidobacteriaceae</taxon>
        <taxon>Terriglobus</taxon>
    </lineage>
</organism>
<dbReference type="PANTHER" id="PTHR13604">
    <property type="entry name" value="DC12-RELATED"/>
    <property type="match status" value="1"/>
</dbReference>
<keyword evidence="6" id="KW-0238">DNA-binding</keyword>
<name>A0A1G7GCY9_9BACT</name>
<dbReference type="GO" id="GO:0008233">
    <property type="term" value="F:peptidase activity"/>
    <property type="evidence" value="ECO:0007669"/>
    <property type="project" value="UniProtKB-KW"/>
</dbReference>
<keyword evidence="10" id="KW-1185">Reference proteome</keyword>
<evidence type="ECO:0000256" key="8">
    <source>
        <dbReference type="RuleBase" id="RU364100"/>
    </source>
</evidence>
<evidence type="ECO:0000313" key="10">
    <source>
        <dbReference type="Proteomes" id="UP000182427"/>
    </source>
</evidence>
<dbReference type="Proteomes" id="UP000182427">
    <property type="component" value="Chromosome I"/>
</dbReference>
<dbReference type="SUPFAM" id="SSF143081">
    <property type="entry name" value="BB1717-like"/>
    <property type="match status" value="1"/>
</dbReference>
<keyword evidence="7" id="KW-0456">Lyase</keyword>
<dbReference type="OrthoDB" id="9782620at2"/>
<evidence type="ECO:0000256" key="2">
    <source>
        <dbReference type="ARBA" id="ARBA00022670"/>
    </source>
</evidence>
<dbReference type="EMBL" id="LT629690">
    <property type="protein sequence ID" value="SDE86000.1"/>
    <property type="molecule type" value="Genomic_DNA"/>
</dbReference>
<accession>A0A1G7GCY9</accession>
<dbReference type="GO" id="GO:0006508">
    <property type="term" value="P:proteolysis"/>
    <property type="evidence" value="ECO:0007669"/>
    <property type="project" value="UniProtKB-KW"/>
</dbReference>
<proteinExistence type="inferred from homology"/>
<keyword evidence="4 8" id="KW-0378">Hydrolase</keyword>
<dbReference type="InterPro" id="IPR036590">
    <property type="entry name" value="SRAP-like"/>
</dbReference>
<evidence type="ECO:0000256" key="4">
    <source>
        <dbReference type="ARBA" id="ARBA00022801"/>
    </source>
</evidence>
<comment type="similarity">
    <text evidence="1 8">Belongs to the SOS response-associated peptidase family.</text>
</comment>
<keyword evidence="5" id="KW-0190">Covalent protein-DNA linkage</keyword>
<keyword evidence="2 8" id="KW-0645">Protease</keyword>
<evidence type="ECO:0000313" key="9">
    <source>
        <dbReference type="EMBL" id="SDE86000.1"/>
    </source>
</evidence>
<dbReference type="PANTHER" id="PTHR13604:SF0">
    <property type="entry name" value="ABASIC SITE PROCESSING PROTEIN HMCES"/>
    <property type="match status" value="1"/>
</dbReference>
<dbReference type="GO" id="GO:0106300">
    <property type="term" value="P:protein-DNA covalent cross-linking repair"/>
    <property type="evidence" value="ECO:0007669"/>
    <property type="project" value="InterPro"/>
</dbReference>
<protein>
    <recommendedName>
        <fullName evidence="8">Abasic site processing protein</fullName>
        <ecNumber evidence="8">3.4.-.-</ecNumber>
    </recommendedName>
</protein>
<reference evidence="9 10" key="1">
    <citation type="submission" date="2016-10" db="EMBL/GenBank/DDBJ databases">
        <authorList>
            <person name="de Groot N.N."/>
        </authorList>
    </citation>
    <scope>NUCLEOTIDE SEQUENCE [LARGE SCALE GENOMIC DNA]</scope>
    <source>
        <strain evidence="9 10">GAS232</strain>
    </source>
</reference>